<proteinExistence type="predicted"/>
<dbReference type="Proteomes" id="UP000471633">
    <property type="component" value="Unassembled WGS sequence"/>
</dbReference>
<reference evidence="2" key="3">
    <citation type="submission" date="2021-06" db="EMBL/GenBank/DDBJ databases">
        <title>Chromosome-level genome assembly for S. haematobium.</title>
        <authorList>
            <person name="Stroehlein A.J."/>
        </authorList>
    </citation>
    <scope>NUCLEOTIDE SEQUENCE</scope>
</reference>
<keyword evidence="3" id="KW-1185">Reference proteome</keyword>
<feature type="signal peptide" evidence="1">
    <location>
        <begin position="1"/>
        <end position="16"/>
    </location>
</feature>
<sequence length="108" mass="12113">MLLFVTILIVMSMNTGDDNEVYLNTKLRNLLVKCENHTVNALFAKCPSIISDFVVPSFPYKSLSVLVLFDFLNLLPPGILPSVGDTYYLYLPSSVPHITLSVLLFLFN</sequence>
<organism evidence="2 3">
    <name type="scientific">Schistosoma haematobium</name>
    <name type="common">Blood fluke</name>
    <dbReference type="NCBI Taxonomy" id="6185"/>
    <lineage>
        <taxon>Eukaryota</taxon>
        <taxon>Metazoa</taxon>
        <taxon>Spiralia</taxon>
        <taxon>Lophotrochozoa</taxon>
        <taxon>Platyhelminthes</taxon>
        <taxon>Trematoda</taxon>
        <taxon>Digenea</taxon>
        <taxon>Strigeidida</taxon>
        <taxon>Schistosomatoidea</taxon>
        <taxon>Schistosomatidae</taxon>
        <taxon>Schistosoma</taxon>
    </lineage>
</organism>
<evidence type="ECO:0000313" key="2">
    <source>
        <dbReference type="EMBL" id="KAH9592309.1"/>
    </source>
</evidence>
<reference evidence="2" key="1">
    <citation type="journal article" date="2012" name="Nat. Genet.">
        <title>Whole-genome sequence of Schistosoma haematobium.</title>
        <authorList>
            <person name="Young N.D."/>
            <person name="Jex A.R."/>
            <person name="Li B."/>
            <person name="Liu S."/>
            <person name="Yang L."/>
            <person name="Xiong Z."/>
            <person name="Li Y."/>
            <person name="Cantacessi C."/>
            <person name="Hall R.S."/>
            <person name="Xu X."/>
            <person name="Chen F."/>
            <person name="Wu X."/>
            <person name="Zerlotini A."/>
            <person name="Oliveira G."/>
            <person name="Hofmann A."/>
            <person name="Zhang G."/>
            <person name="Fang X."/>
            <person name="Kang Y."/>
            <person name="Campbell B.E."/>
            <person name="Loukas A."/>
            <person name="Ranganathan S."/>
            <person name="Rollinson D."/>
            <person name="Rinaldi G."/>
            <person name="Brindley P.J."/>
            <person name="Yang H."/>
            <person name="Wang J."/>
            <person name="Wang J."/>
            <person name="Gasser R.B."/>
        </authorList>
    </citation>
    <scope>NUCLEOTIDE SEQUENCE</scope>
</reference>
<reference evidence="2" key="4">
    <citation type="journal article" date="2022" name="PLoS Pathog.">
        <title>Chromosome-level genome of Schistosoma haematobium underpins genome-wide explorations of molecular variation.</title>
        <authorList>
            <person name="Stroehlein A.J."/>
            <person name="Korhonen P.K."/>
            <person name="Lee V.V."/>
            <person name="Ralph S.A."/>
            <person name="Mentink-Kane M."/>
            <person name="You H."/>
            <person name="McManus D.P."/>
            <person name="Tchuente L.T."/>
            <person name="Stothard J.R."/>
            <person name="Kaur P."/>
            <person name="Dudchenko O."/>
            <person name="Aiden E.L."/>
            <person name="Yang B."/>
            <person name="Yang H."/>
            <person name="Emery A.M."/>
            <person name="Webster B.L."/>
            <person name="Brindley P.J."/>
            <person name="Rollinson D."/>
            <person name="Chang B.C.H."/>
            <person name="Gasser R.B."/>
            <person name="Young N.D."/>
        </authorList>
    </citation>
    <scope>NUCLEOTIDE SEQUENCE</scope>
</reference>
<dbReference type="AlphaFoldDB" id="A0A922S3W4"/>
<dbReference type="RefSeq" id="XP_051072343.1">
    <property type="nucleotide sequence ID" value="XM_051212190.1"/>
</dbReference>
<evidence type="ECO:0000256" key="1">
    <source>
        <dbReference type="SAM" id="SignalP"/>
    </source>
</evidence>
<feature type="chain" id="PRO_5037343110" evidence="1">
    <location>
        <begin position="17"/>
        <end position="108"/>
    </location>
</feature>
<dbReference type="CTD" id="8615"/>
<evidence type="ECO:0000313" key="3">
    <source>
        <dbReference type="Proteomes" id="UP000471633"/>
    </source>
</evidence>
<dbReference type="GeneID" id="24590154"/>
<keyword evidence="1" id="KW-0732">Signal</keyword>
<gene>
    <name evidence="2" type="primary">USO1</name>
    <name evidence="2" type="ORF">MS3_00004278</name>
</gene>
<accession>A0A922S3W4</accession>
<dbReference type="EMBL" id="AMPZ03000002">
    <property type="protein sequence ID" value="KAH9592309.1"/>
    <property type="molecule type" value="Genomic_DNA"/>
</dbReference>
<protein>
    <submittedName>
        <fullName evidence="2">Vesicle-mediated ER to Golgi transport protein, variant 2</fullName>
    </submittedName>
</protein>
<reference evidence="2" key="2">
    <citation type="journal article" date="2019" name="Gigascience">
        <title>High-quality Schistosoma haematobium genome achieved by single-molecule and long-range sequencing.</title>
        <authorList>
            <person name="Stroehlein A.J."/>
            <person name="Korhonen P.K."/>
            <person name="Chong T.M."/>
            <person name="Lim Y.L."/>
            <person name="Chan K.G."/>
            <person name="Webster B."/>
            <person name="Rollinson D."/>
            <person name="Brindley P.J."/>
            <person name="Gasser R.B."/>
            <person name="Young N.D."/>
        </authorList>
    </citation>
    <scope>NUCLEOTIDE SEQUENCE</scope>
</reference>
<name>A0A922S3W4_SCHHA</name>
<comment type="caution">
    <text evidence="2">The sequence shown here is derived from an EMBL/GenBank/DDBJ whole genome shotgun (WGS) entry which is preliminary data.</text>
</comment>